<evidence type="ECO:0000256" key="1">
    <source>
        <dbReference type="ARBA" id="ARBA00022614"/>
    </source>
</evidence>
<sequence length="370" mass="42760">MSDTKSFLEQILESLTQRKLEVHTRDIIVKKFRDELGGKIYLLVLDDLWSFDLPVWDEFIDSLRGVNTSRGNCILVMTRMKLVASTVATVGLPFGASVLGGLLRNKEKHEWWTILDGNPIVMAEGFLHPYQETTVIEDVGHNFLQILLQNSLLQYVELEEHNNIKYYKMHDLDGDILKSKLFDSKGNDGEKLSQVGYIEWVSPSDKMDMINESGRIVELSGKISKLIFFRYLDLSNPNITTLPNSICKLCNLQTLKSQKLFFTRKSYRRNGKYNKFETHILKHVAYLWSHNETEGYEINDDHVLDGLQPHPNLKTLEVENYFGDIFPSWFSEGLLPNLIKLRLSVCKKCKEIPSLGQLKFLRHIEMIGFL</sequence>
<dbReference type="InterPro" id="IPR032675">
    <property type="entry name" value="LRR_dom_sf"/>
</dbReference>
<evidence type="ECO:0000256" key="3">
    <source>
        <dbReference type="ARBA" id="ARBA00022821"/>
    </source>
</evidence>
<dbReference type="PANTHER" id="PTHR36766:SF70">
    <property type="entry name" value="DISEASE RESISTANCE PROTEIN RGA4"/>
    <property type="match status" value="1"/>
</dbReference>
<name>K4CYK6_SOLLC</name>
<dbReference type="STRING" id="4081.K4CYK6"/>
<reference evidence="7" key="1">
    <citation type="journal article" date="2012" name="Nature">
        <title>The tomato genome sequence provides insights into fleshy fruit evolution.</title>
        <authorList>
            <consortium name="Tomato Genome Consortium"/>
        </authorList>
    </citation>
    <scope>NUCLEOTIDE SEQUENCE [LARGE SCALE GENOMIC DNA]</scope>
    <source>
        <strain evidence="7">cv. Heinz 1706</strain>
    </source>
</reference>
<dbReference type="PhylomeDB" id="K4CYK6"/>
<dbReference type="PaxDb" id="4081-Solyc10g012290.1.1"/>
<evidence type="ECO:0008006" key="9">
    <source>
        <dbReference type="Google" id="ProtNLM"/>
    </source>
</evidence>
<dbReference type="HOGENOM" id="CLU_748864_0_0_1"/>
<evidence type="ECO:0000256" key="2">
    <source>
        <dbReference type="ARBA" id="ARBA00022741"/>
    </source>
</evidence>
<keyword evidence="3" id="KW-0611">Plant defense</keyword>
<dbReference type="eggNOG" id="KOG4658">
    <property type="taxonomic scope" value="Eukaryota"/>
</dbReference>
<keyword evidence="4" id="KW-0067">ATP-binding</keyword>
<keyword evidence="1" id="KW-0433">Leucine-rich repeat</keyword>
<organism evidence="7">
    <name type="scientific">Solanum lycopersicum</name>
    <name type="common">Tomato</name>
    <name type="synonym">Lycopersicon esculentum</name>
    <dbReference type="NCBI Taxonomy" id="4081"/>
    <lineage>
        <taxon>Eukaryota</taxon>
        <taxon>Viridiplantae</taxon>
        <taxon>Streptophyta</taxon>
        <taxon>Embryophyta</taxon>
        <taxon>Tracheophyta</taxon>
        <taxon>Spermatophyta</taxon>
        <taxon>Magnoliopsida</taxon>
        <taxon>eudicotyledons</taxon>
        <taxon>Gunneridae</taxon>
        <taxon>Pentapetalae</taxon>
        <taxon>asterids</taxon>
        <taxon>lamiids</taxon>
        <taxon>Solanales</taxon>
        <taxon>Solanaceae</taxon>
        <taxon>Solanoideae</taxon>
        <taxon>Solaneae</taxon>
        <taxon>Solanum</taxon>
        <taxon>Solanum subgen. Lycopersicon</taxon>
    </lineage>
</organism>
<dbReference type="PANTHER" id="PTHR36766">
    <property type="entry name" value="PLANT BROAD-SPECTRUM MILDEW RESISTANCE PROTEIN RPW8"/>
    <property type="match status" value="1"/>
</dbReference>
<dbReference type="SUPFAM" id="SSF52540">
    <property type="entry name" value="P-loop containing nucleoside triphosphate hydrolases"/>
    <property type="match status" value="1"/>
</dbReference>
<dbReference type="Gene3D" id="3.80.10.10">
    <property type="entry name" value="Ribonuclease Inhibitor"/>
    <property type="match status" value="1"/>
</dbReference>
<protein>
    <recommendedName>
        <fullName evidence="9">NB-ARC domain-containing protein</fullName>
    </recommendedName>
</protein>
<evidence type="ECO:0000256" key="4">
    <source>
        <dbReference type="ARBA" id="ARBA00022840"/>
    </source>
</evidence>
<proteinExistence type="predicted"/>
<accession>K4CYK6</accession>
<dbReference type="Proteomes" id="UP000004994">
    <property type="component" value="Chromosome 10"/>
</dbReference>
<dbReference type="GO" id="GO:0098542">
    <property type="term" value="P:defense response to other organism"/>
    <property type="evidence" value="ECO:0000318"/>
    <property type="project" value="GO_Central"/>
</dbReference>
<dbReference type="EnsemblPlants" id="Solyc10g012290.1.1">
    <property type="protein sequence ID" value="Solyc10g012290.1.1"/>
    <property type="gene ID" value="Solyc10g012290.1"/>
</dbReference>
<feature type="domain" description="Disease resistance protein winged helix" evidence="5">
    <location>
        <begin position="122"/>
        <end position="172"/>
    </location>
</feature>
<reference evidence="7" key="2">
    <citation type="submission" date="2015-06" db="UniProtKB">
        <authorList>
            <consortium name="EnsemblPlants"/>
        </authorList>
    </citation>
    <scope>IDENTIFICATION</scope>
    <source>
        <strain evidence="7">cv. Heinz 1706</strain>
    </source>
</reference>
<dbReference type="InterPro" id="IPR058922">
    <property type="entry name" value="WHD_DRP"/>
</dbReference>
<evidence type="ECO:0000313" key="8">
    <source>
        <dbReference type="Proteomes" id="UP000004994"/>
    </source>
</evidence>
<dbReference type="Gramene" id="Solyc10g012290.1.1">
    <property type="protein sequence ID" value="Solyc10g012290.1.1"/>
    <property type="gene ID" value="Solyc10g012290.1"/>
</dbReference>
<keyword evidence="8" id="KW-1185">Reference proteome</keyword>
<dbReference type="Gene3D" id="3.40.50.300">
    <property type="entry name" value="P-loop containing nucleotide triphosphate hydrolases"/>
    <property type="match status" value="1"/>
</dbReference>
<keyword evidence="2" id="KW-0547">Nucleotide-binding</keyword>
<dbReference type="OMA" id="RINEPER"/>
<dbReference type="InterPro" id="IPR027417">
    <property type="entry name" value="P-loop_NTPase"/>
</dbReference>
<evidence type="ECO:0000259" key="6">
    <source>
        <dbReference type="Pfam" id="PF25019"/>
    </source>
</evidence>
<dbReference type="InterPro" id="IPR056789">
    <property type="entry name" value="LRR_R13L1-DRL21"/>
</dbReference>
<evidence type="ECO:0000313" key="7">
    <source>
        <dbReference type="EnsemblPlants" id="Solyc10g012290.1.1"/>
    </source>
</evidence>
<dbReference type="InParanoid" id="K4CYK6"/>
<dbReference type="AlphaFoldDB" id="K4CYK6"/>
<dbReference type="Pfam" id="PF25019">
    <property type="entry name" value="LRR_R13L1-DRL21"/>
    <property type="match status" value="1"/>
</dbReference>
<dbReference type="Pfam" id="PF23559">
    <property type="entry name" value="WHD_DRP"/>
    <property type="match status" value="1"/>
</dbReference>
<feature type="domain" description="R13L1/DRL21-like LRR repeat region" evidence="6">
    <location>
        <begin position="281"/>
        <end position="367"/>
    </location>
</feature>
<dbReference type="SUPFAM" id="SSF52058">
    <property type="entry name" value="L domain-like"/>
    <property type="match status" value="1"/>
</dbReference>
<evidence type="ECO:0000259" key="5">
    <source>
        <dbReference type="Pfam" id="PF23559"/>
    </source>
</evidence>